<evidence type="ECO:0000313" key="2">
    <source>
        <dbReference type="EMBL" id="OJA08166.1"/>
    </source>
</evidence>
<accession>A0A1J8PG08</accession>
<dbReference type="AlphaFoldDB" id="A0A1J8PG08"/>
<evidence type="ECO:0000313" key="3">
    <source>
        <dbReference type="Proteomes" id="UP000183567"/>
    </source>
</evidence>
<comment type="caution">
    <text evidence="2">The sequence shown here is derived from an EMBL/GenBank/DDBJ whole genome shotgun (WGS) entry which is preliminary data.</text>
</comment>
<reference evidence="2 3" key="1">
    <citation type="submission" date="2016-03" db="EMBL/GenBank/DDBJ databases">
        <title>Comparative genomics of the ectomycorrhizal sister species Rhizopogon vinicolor and Rhizopogon vesiculosus (Basidiomycota: Boletales) reveals a divergence of the mating type B locus.</title>
        <authorList>
            <person name="Mujic A.B."/>
            <person name="Kuo A."/>
            <person name="Tritt A."/>
            <person name="Lipzen A."/>
            <person name="Chen C."/>
            <person name="Johnson J."/>
            <person name="Sharma A."/>
            <person name="Barry K."/>
            <person name="Grigoriev I.V."/>
            <person name="Spatafora J.W."/>
        </authorList>
    </citation>
    <scope>NUCLEOTIDE SEQUENCE [LARGE SCALE GENOMIC DNA]</scope>
    <source>
        <strain evidence="2 3">AM-OR11-056</strain>
    </source>
</reference>
<feature type="compositionally biased region" description="Pro residues" evidence="1">
    <location>
        <begin position="130"/>
        <end position="146"/>
    </location>
</feature>
<dbReference type="STRING" id="180088.A0A1J8PG08"/>
<gene>
    <name evidence="2" type="ORF">AZE42_03593</name>
</gene>
<protein>
    <submittedName>
        <fullName evidence="2">Uncharacterized protein</fullName>
    </submittedName>
</protein>
<evidence type="ECO:0000256" key="1">
    <source>
        <dbReference type="SAM" id="MobiDB-lite"/>
    </source>
</evidence>
<dbReference type="Proteomes" id="UP000183567">
    <property type="component" value="Unassembled WGS sequence"/>
</dbReference>
<dbReference type="EMBL" id="LVVM01006416">
    <property type="protein sequence ID" value="OJA08166.1"/>
    <property type="molecule type" value="Genomic_DNA"/>
</dbReference>
<keyword evidence="3" id="KW-1185">Reference proteome</keyword>
<organism evidence="2 3">
    <name type="scientific">Rhizopogon vesiculosus</name>
    <dbReference type="NCBI Taxonomy" id="180088"/>
    <lineage>
        <taxon>Eukaryota</taxon>
        <taxon>Fungi</taxon>
        <taxon>Dikarya</taxon>
        <taxon>Basidiomycota</taxon>
        <taxon>Agaricomycotina</taxon>
        <taxon>Agaricomycetes</taxon>
        <taxon>Agaricomycetidae</taxon>
        <taxon>Boletales</taxon>
        <taxon>Suillineae</taxon>
        <taxon>Rhizopogonaceae</taxon>
        <taxon>Rhizopogon</taxon>
    </lineage>
</organism>
<sequence>MLLSPASTSASLPSQSFWGKFKKKGDKESEFRERQAQMALARQRLLTLAYEEMETVRVLPSSFPELEAVARDWTKPPPDAVFGLRVPVEFASLHASRLVSGPYIYLTGEDSYQIAIMGVQGLRVEIVSDAPPPPDEPPPPPPPPVTEMPATFNLELVPGQHVALETTVTSADDVDMACMEDGTVVDGQFWGKLNIVHSGDTHTVDFTGTRMVNPDISPDFLVDSRVITKLTTAAKPASVKCHLSILAPAQQYCDVILSINPLWKLALTWPPAESISEHKVKYFLRVHPGGALEHFESEMVATSLYYEATPDPAMVDPNDFIAPRNGYAMTFQDFVPHLMGVLDQLGMSMHARTNFIKCLIFIFWCDMANDMHSNNISAFAAHKNIAYRFLSPSKIAAAIDISVTADPCIFTRLFLIFRGLSDDDAGMFAGAGEKEANSVNWREIVGWSENSKDTTQFRLLETSVLEVT</sequence>
<dbReference type="OrthoDB" id="3335814at2759"/>
<feature type="region of interest" description="Disordered" evidence="1">
    <location>
        <begin position="127"/>
        <end position="147"/>
    </location>
</feature>
<proteinExistence type="predicted"/>
<name>A0A1J8PG08_9AGAM</name>